<dbReference type="AlphaFoldDB" id="A0A8K0DYH6"/>
<dbReference type="Gene3D" id="3.40.50.11500">
    <property type="match status" value="1"/>
</dbReference>
<dbReference type="EMBL" id="VOIH02000008">
    <property type="protein sequence ID" value="KAF3439670.1"/>
    <property type="molecule type" value="Genomic_DNA"/>
</dbReference>
<dbReference type="InterPro" id="IPR051942">
    <property type="entry name" value="DENN_domain_containing_2"/>
</dbReference>
<sequence>MTKSEESGSPSWGASFFMQTTEDVAKAVAAAAAAATAAQSPRPSVIFSSKDDNGGSQLQKIQRQFTRILKGFSQPPEVKLGTYNPEVLTSQKRQWANFQLQYLDHRSLKEPTGLFESMVVVGLHPNCDTQALERQYIARKSEGSGKLRSALGCQNQSRVEPNIEPQVLFVYPPEKQLPLKYKDLLSFCFPGGLEVHAVERSPSMSELNEILLGQEHLKQSDLSFVFRLQVADDSTLYGCCVLVEELVQKPSGLLSIISDKQPSYPSLSRHVLTTRRCYCILSRLPFFELHFGVLNSIFTEERLERLTKGIALLELESPEDYRIEENLEENTEETSDGDERTAEDMINGTVDFSGLGDSTPRRVTDDGCHFEHPKLEGDLHLLKKSINDDAILSVDHETQIATARRESSASNAENCDTFVDEFVTNRQAFERRLPSAVLPLLRYYQYESSESSSSFQGSPSEDRNFRSDVDDTETEEASFSGQDDTSDLIDILEWAKENNYGSLQIICEYYRLCCPARGSTLRFHPLEHLHPLEYHRPEETVIHVAGSTIDLRSCSTSLELAEAHSALLAEEEASALSIWAIACLCGSLRLEYVLTLIAGALLEKQIVVICSNLGILSALVLSIIPLIRPYQWQSLLMPVLPNDMLDFLDAPVPYVVGVKNKTNEVQSKLSNVILVDANKNQVKSSTIPQLPQHKELFSSLSPYHAKLVGESYLGKKRPVYECTDVQVEAAKGFLTVLRAYLDSLCSNLRSHTITNVQSNDDKVSLLLKESFIDSFPSRDRPFMKFMGFRRVVRDRSCHKGSSAAEAEATERFPFTASQWQELEHQALIFKYIVSGIPIPPDLLYSIKRSYLDSAVLPSKLFPHHPQHIGWNCFQMGMGRKIDPEPGRCRRTDGKKWRCSKEAFPDSKYCERHMHRGKNRSRKPVEVLKTTTTSNSSNPSLTPTISSITKNLSTLTPTSRSSISSFSSLSSSYNTHTDHPFLYNHTSSSRHSGMGLSSQDTNTSLLLDSGSYSQTNAGYRNRYAYGIKEEVDEHVFFSEEPSGTVRGFSGSSSVDESWQLTPLTMSCSSSKQRSCSALHNEHPYLQLQSVNDTEMERKGETRKTMHRFFDEWPVKDRDSWLDLDDKSSNSGSVSTTQLSISIPTSSHDFPIFTSRTGN</sequence>
<name>A0A8K0DYH6_9ROSA</name>
<dbReference type="InterPro" id="IPR014977">
    <property type="entry name" value="WRC_dom"/>
</dbReference>
<dbReference type="InterPro" id="IPR001194">
    <property type="entry name" value="cDENN_dom"/>
</dbReference>
<evidence type="ECO:0000256" key="2">
    <source>
        <dbReference type="ARBA" id="ARBA00023242"/>
    </source>
</evidence>
<feature type="region of interest" description="Disordered" evidence="4">
    <location>
        <begin position="913"/>
        <end position="945"/>
    </location>
</feature>
<feature type="domain" description="WRC" evidence="7">
    <location>
        <begin position="882"/>
        <end position="926"/>
    </location>
</feature>
<dbReference type="PROSITE" id="PS51666">
    <property type="entry name" value="QLQ"/>
    <property type="match status" value="1"/>
</dbReference>
<feature type="compositionally biased region" description="Low complexity" evidence="4">
    <location>
        <begin position="927"/>
        <end position="945"/>
    </location>
</feature>
<dbReference type="PANTHER" id="PTHR15288">
    <property type="entry name" value="DENN DOMAIN-CONTAINING PROTEIN 2"/>
    <property type="match status" value="1"/>
</dbReference>
<dbReference type="PROSITE" id="PS50211">
    <property type="entry name" value="DENN"/>
    <property type="match status" value="1"/>
</dbReference>
<keyword evidence="9" id="KW-1185">Reference proteome</keyword>
<keyword evidence="2 3" id="KW-0539">Nucleus</keyword>
<dbReference type="Pfam" id="PF08879">
    <property type="entry name" value="WRC"/>
    <property type="match status" value="1"/>
</dbReference>
<dbReference type="GO" id="GO:0006355">
    <property type="term" value="P:regulation of DNA-templated transcription"/>
    <property type="evidence" value="ECO:0007669"/>
    <property type="project" value="InterPro"/>
</dbReference>
<dbReference type="Pfam" id="PF02141">
    <property type="entry name" value="DENN"/>
    <property type="match status" value="1"/>
</dbReference>
<dbReference type="GO" id="GO:0005524">
    <property type="term" value="F:ATP binding"/>
    <property type="evidence" value="ECO:0007669"/>
    <property type="project" value="InterPro"/>
</dbReference>
<evidence type="ECO:0000256" key="3">
    <source>
        <dbReference type="PROSITE-ProRule" id="PRU01002"/>
    </source>
</evidence>
<dbReference type="SMART" id="SM00800">
    <property type="entry name" value="uDENN"/>
    <property type="match status" value="1"/>
</dbReference>
<evidence type="ECO:0000259" key="6">
    <source>
        <dbReference type="PROSITE" id="PS51666"/>
    </source>
</evidence>
<dbReference type="PROSITE" id="PS51667">
    <property type="entry name" value="WRC"/>
    <property type="match status" value="1"/>
</dbReference>
<feature type="compositionally biased region" description="Low complexity" evidence="4">
    <location>
        <begin position="450"/>
        <end position="459"/>
    </location>
</feature>
<dbReference type="Pfam" id="PF03456">
    <property type="entry name" value="uDENN"/>
    <property type="match status" value="1"/>
</dbReference>
<feature type="domain" description="UDENN" evidence="5">
    <location>
        <begin position="150"/>
        <end position="802"/>
    </location>
</feature>
<dbReference type="Pfam" id="PF08880">
    <property type="entry name" value="QLQ"/>
    <property type="match status" value="1"/>
</dbReference>
<comment type="subcellular location">
    <subcellularLocation>
        <location evidence="1 3">Nucleus</location>
    </subcellularLocation>
</comment>
<evidence type="ECO:0000313" key="8">
    <source>
        <dbReference type="EMBL" id="KAF3439670.1"/>
    </source>
</evidence>
<feature type="region of interest" description="Disordered" evidence="4">
    <location>
        <begin position="35"/>
        <end position="56"/>
    </location>
</feature>
<feature type="compositionally biased region" description="Basic and acidic residues" evidence="4">
    <location>
        <begin position="460"/>
        <end position="469"/>
    </location>
</feature>
<dbReference type="GO" id="GO:0005634">
    <property type="term" value="C:nucleus"/>
    <property type="evidence" value="ECO:0007669"/>
    <property type="project" value="UniProtKB-SubCell"/>
</dbReference>
<evidence type="ECO:0000313" key="9">
    <source>
        <dbReference type="Proteomes" id="UP000796880"/>
    </source>
</evidence>
<dbReference type="InterPro" id="IPR037516">
    <property type="entry name" value="Tripartite_DENN"/>
</dbReference>
<proteinExistence type="predicted"/>
<dbReference type="InterPro" id="IPR005113">
    <property type="entry name" value="uDENN_dom"/>
</dbReference>
<evidence type="ECO:0000256" key="4">
    <source>
        <dbReference type="SAM" id="MobiDB-lite"/>
    </source>
</evidence>
<evidence type="ECO:0008006" key="10">
    <source>
        <dbReference type="Google" id="ProtNLM"/>
    </source>
</evidence>
<feature type="short sequence motif" description="Bipartite nuclear localization signal" evidence="3">
    <location>
        <begin position="915"/>
        <end position="922"/>
    </location>
</feature>
<dbReference type="Gene3D" id="3.30.450.200">
    <property type="match status" value="1"/>
</dbReference>
<comment type="caution">
    <text evidence="8">The sequence shown here is derived from an EMBL/GenBank/DDBJ whole genome shotgun (WGS) entry which is preliminary data.</text>
</comment>
<evidence type="ECO:0000259" key="5">
    <source>
        <dbReference type="PROSITE" id="PS50211"/>
    </source>
</evidence>
<evidence type="ECO:0000259" key="7">
    <source>
        <dbReference type="PROSITE" id="PS51667"/>
    </source>
</evidence>
<dbReference type="GO" id="GO:0099402">
    <property type="term" value="P:plant organ development"/>
    <property type="evidence" value="ECO:0007669"/>
    <property type="project" value="UniProtKB-ARBA"/>
</dbReference>
<dbReference type="SMART" id="SM00799">
    <property type="entry name" value="DENN"/>
    <property type="match status" value="1"/>
</dbReference>
<reference evidence="8" key="1">
    <citation type="submission" date="2020-03" db="EMBL/GenBank/DDBJ databases">
        <title>A high-quality chromosome-level genome assembly of a woody plant with both climbing and erect habits, Rhamnella rubrinervis.</title>
        <authorList>
            <person name="Lu Z."/>
            <person name="Yang Y."/>
            <person name="Zhu X."/>
            <person name="Sun Y."/>
        </authorList>
    </citation>
    <scope>NUCLEOTIDE SEQUENCE</scope>
    <source>
        <strain evidence="8">BYM</strain>
        <tissue evidence="8">Leaf</tissue>
    </source>
</reference>
<feature type="short sequence motif" description="Bipartite nuclear localization signal" evidence="3">
    <location>
        <begin position="887"/>
        <end position="897"/>
    </location>
</feature>
<dbReference type="InterPro" id="IPR043153">
    <property type="entry name" value="DENN_C"/>
</dbReference>
<feature type="region of interest" description="Disordered" evidence="4">
    <location>
        <begin position="450"/>
        <end position="482"/>
    </location>
</feature>
<evidence type="ECO:0000256" key="1">
    <source>
        <dbReference type="ARBA" id="ARBA00004123"/>
    </source>
</evidence>
<organism evidence="8 9">
    <name type="scientific">Rhamnella rubrinervis</name>
    <dbReference type="NCBI Taxonomy" id="2594499"/>
    <lineage>
        <taxon>Eukaryota</taxon>
        <taxon>Viridiplantae</taxon>
        <taxon>Streptophyta</taxon>
        <taxon>Embryophyta</taxon>
        <taxon>Tracheophyta</taxon>
        <taxon>Spermatophyta</taxon>
        <taxon>Magnoliopsida</taxon>
        <taxon>eudicotyledons</taxon>
        <taxon>Gunneridae</taxon>
        <taxon>Pentapetalae</taxon>
        <taxon>rosids</taxon>
        <taxon>fabids</taxon>
        <taxon>Rosales</taxon>
        <taxon>Rhamnaceae</taxon>
        <taxon>rhamnoid group</taxon>
        <taxon>Rhamneae</taxon>
        <taxon>Rhamnella</taxon>
    </lineage>
</organism>
<dbReference type="SMART" id="SM00951">
    <property type="entry name" value="QLQ"/>
    <property type="match status" value="1"/>
</dbReference>
<accession>A0A8K0DYH6</accession>
<dbReference type="InterPro" id="IPR014978">
    <property type="entry name" value="Gln-Leu-Gln_QLQ"/>
</dbReference>
<feature type="domain" description="QLQ" evidence="6">
    <location>
        <begin position="813"/>
        <end position="848"/>
    </location>
</feature>
<gene>
    <name evidence="8" type="ORF">FNV43_RR17948</name>
</gene>
<protein>
    <recommendedName>
        <fullName evidence="10">UDENN domain-containing protein</fullName>
    </recommendedName>
</protein>
<dbReference type="OrthoDB" id="6019893at2759"/>
<dbReference type="PANTHER" id="PTHR15288:SF29">
    <property type="entry name" value="DENN (AEX-3) DOMAIN-CONTAINING PROTEIN"/>
    <property type="match status" value="1"/>
</dbReference>
<dbReference type="Proteomes" id="UP000796880">
    <property type="component" value="Unassembled WGS sequence"/>
</dbReference>